<sequence>MYLPELSSGSEAEPSPHNRHRPLLLTFALPRSAFLCCPKEEDQTQSEHHVCTSTANEANNEKEEHRVHSEGNMEKKKKNLMVHRSTDLLESRKRLKEETVMLMWTLEKVILDLKHDPGSSSDSLSCSQISWRRREEDGSLKEMSSDEGEQLELRESGRTVSILMIPQRENRTDRYLCTVLHQGSSVDAHTEQEVPAAPETSCPLEREPTEPSALQETDCKNQDNFLNPQREVQALL</sequence>
<evidence type="ECO:0000256" key="1">
    <source>
        <dbReference type="SAM" id="MobiDB-lite"/>
    </source>
</evidence>
<reference evidence="2" key="1">
    <citation type="submission" date="2023-08" db="EMBL/GenBank/DDBJ databases">
        <authorList>
            <person name="Alioto T."/>
            <person name="Alioto T."/>
            <person name="Gomez Garrido J."/>
        </authorList>
    </citation>
    <scope>NUCLEOTIDE SEQUENCE</scope>
</reference>
<dbReference type="AlphaFoldDB" id="A0AAV1HNV4"/>
<protein>
    <submittedName>
        <fullName evidence="2">Uncharacterized protein LOC117817557</fullName>
    </submittedName>
</protein>
<proteinExistence type="predicted"/>
<name>A0AAV1HNV4_XYRNO</name>
<evidence type="ECO:0000313" key="2">
    <source>
        <dbReference type="EMBL" id="CAJ1087210.1"/>
    </source>
</evidence>
<feature type="region of interest" description="Disordered" evidence="1">
    <location>
        <begin position="186"/>
        <end position="222"/>
    </location>
</feature>
<dbReference type="Proteomes" id="UP001178508">
    <property type="component" value="Chromosome 24"/>
</dbReference>
<evidence type="ECO:0000313" key="3">
    <source>
        <dbReference type="Proteomes" id="UP001178508"/>
    </source>
</evidence>
<gene>
    <name evidence="2" type="ORF">XNOV1_A033651</name>
</gene>
<accession>A0AAV1HNV4</accession>
<dbReference type="EMBL" id="OY660887">
    <property type="protein sequence ID" value="CAJ1087210.1"/>
    <property type="molecule type" value="Genomic_DNA"/>
</dbReference>
<keyword evidence="3" id="KW-1185">Reference proteome</keyword>
<organism evidence="2 3">
    <name type="scientific">Xyrichtys novacula</name>
    <name type="common">Pearly razorfish</name>
    <name type="synonym">Hemipteronotus novacula</name>
    <dbReference type="NCBI Taxonomy" id="13765"/>
    <lineage>
        <taxon>Eukaryota</taxon>
        <taxon>Metazoa</taxon>
        <taxon>Chordata</taxon>
        <taxon>Craniata</taxon>
        <taxon>Vertebrata</taxon>
        <taxon>Euteleostomi</taxon>
        <taxon>Actinopterygii</taxon>
        <taxon>Neopterygii</taxon>
        <taxon>Teleostei</taxon>
        <taxon>Neoteleostei</taxon>
        <taxon>Acanthomorphata</taxon>
        <taxon>Eupercaria</taxon>
        <taxon>Labriformes</taxon>
        <taxon>Labridae</taxon>
        <taxon>Xyrichtys</taxon>
    </lineage>
</organism>